<reference evidence="7 8" key="1">
    <citation type="submission" date="2015-01" db="EMBL/GenBank/DDBJ databases">
        <title>The Genome Sequence of Fonsecaea multimorphosa CBS 102226.</title>
        <authorList>
            <consortium name="The Broad Institute Genomics Platform"/>
            <person name="Cuomo C."/>
            <person name="de Hoog S."/>
            <person name="Gorbushina A."/>
            <person name="Stielow B."/>
            <person name="Teixiera M."/>
            <person name="Abouelleil A."/>
            <person name="Chapman S.B."/>
            <person name="Priest M."/>
            <person name="Young S.K."/>
            <person name="Wortman J."/>
            <person name="Nusbaum C."/>
            <person name="Birren B."/>
        </authorList>
    </citation>
    <scope>NUCLEOTIDE SEQUENCE [LARGE SCALE GENOMIC DNA]</scope>
    <source>
        <strain evidence="7 8">CBS 102226</strain>
    </source>
</reference>
<dbReference type="GO" id="GO:0016709">
    <property type="term" value="F:oxidoreductase activity, acting on paired donors, with incorporation or reduction of molecular oxygen, NAD(P)H as one donor, and incorporation of one atom of oxygen"/>
    <property type="evidence" value="ECO:0007669"/>
    <property type="project" value="UniProtKB-ARBA"/>
</dbReference>
<evidence type="ECO:0000313" key="7">
    <source>
        <dbReference type="EMBL" id="KIY01271.1"/>
    </source>
</evidence>
<dbReference type="Pfam" id="PF01494">
    <property type="entry name" value="FAD_binding_3"/>
    <property type="match status" value="1"/>
</dbReference>
<gene>
    <name evidence="7" type="ORF">Z520_02823</name>
</gene>
<dbReference type="Gene3D" id="3.40.30.120">
    <property type="match status" value="1"/>
</dbReference>
<feature type="domain" description="FAD-binding" evidence="6">
    <location>
        <begin position="35"/>
        <end position="393"/>
    </location>
</feature>
<dbReference type="GO" id="GO:0071949">
    <property type="term" value="F:FAD binding"/>
    <property type="evidence" value="ECO:0007669"/>
    <property type="project" value="InterPro"/>
</dbReference>
<organism evidence="7 8">
    <name type="scientific">Fonsecaea multimorphosa CBS 102226</name>
    <dbReference type="NCBI Taxonomy" id="1442371"/>
    <lineage>
        <taxon>Eukaryota</taxon>
        <taxon>Fungi</taxon>
        <taxon>Dikarya</taxon>
        <taxon>Ascomycota</taxon>
        <taxon>Pezizomycotina</taxon>
        <taxon>Eurotiomycetes</taxon>
        <taxon>Chaetothyriomycetidae</taxon>
        <taxon>Chaetothyriales</taxon>
        <taxon>Herpotrichiellaceae</taxon>
        <taxon>Fonsecaea</taxon>
    </lineage>
</organism>
<dbReference type="PANTHER" id="PTHR43004:SF8">
    <property type="entry name" value="FAD-BINDING DOMAIN-CONTAINING PROTEIN-RELATED"/>
    <property type="match status" value="1"/>
</dbReference>
<keyword evidence="1" id="KW-0285">Flavoprotein</keyword>
<sequence length="612" mass="67786">MSIGDQGSETHRPHPVDDTSAHKDDGTKDMHDIATDVFVVGAGVTGLTLAALLAVSGVRALTIAKHRGTAPSPRAHVTNQRTMEIFRDMGIEERVVEVSTPLPQLGNGVMCTSLTGLELARYSCYGYGPHQRSDFAIASPCDMINSPQHVLEQVLLAHAREKGAEVRFYHELTSIESTPEGVTARVRDRQTQAEYVVRARYAVGADGGRSLVAQQLGFGFVGEPGLMSMLTSWLECDLEPYTAYRPACLYMMVQPGNAFWVGSGTLVSVKPFNEWLLNRQYNAKDGEPDMSDDAIIAYARMALGISDLKIRVKDTSKWQVNNIYASENRRGRVFLAGDAAHRHPPASGLGSNTCVQDAHNLAWKLALVVSGRAGDRLLDSYNQERQPVAKQIVGHAIKTLYNFARVPEVLGFRQGQTHEDGYKSLDELFSDGPGAEKRRAELAEVVDLQNYRSNALGLQLGHRYSDSCAVVDDKTPFPAYKRDPVLYYEATTHPGGYLPHVWIEYKTRRLSTLDILDQGSFGLIMGIGGDPFVKAAEQVSKELGVELRVYKVGYRCLYDDVYGDWSKIREIGDRGALLVRPDRHIAWRCVERPDDPTQALRSAFRHVLCCDN</sequence>
<evidence type="ECO:0000256" key="1">
    <source>
        <dbReference type="ARBA" id="ARBA00022630"/>
    </source>
</evidence>
<accession>A0A0D2HH75</accession>
<name>A0A0D2HH75_9EURO</name>
<keyword evidence="5" id="KW-0812">Transmembrane</keyword>
<dbReference type="Pfam" id="PF21274">
    <property type="entry name" value="Rng_hyd_C"/>
    <property type="match status" value="1"/>
</dbReference>
<feature type="transmembrane region" description="Helical" evidence="5">
    <location>
        <begin position="37"/>
        <end position="58"/>
    </location>
</feature>
<proteinExistence type="predicted"/>
<dbReference type="EMBL" id="KN848065">
    <property type="protein sequence ID" value="KIY01271.1"/>
    <property type="molecule type" value="Genomic_DNA"/>
</dbReference>
<protein>
    <recommendedName>
        <fullName evidence="6">FAD-binding domain-containing protein</fullName>
    </recommendedName>
</protein>
<evidence type="ECO:0000256" key="3">
    <source>
        <dbReference type="ARBA" id="ARBA00023002"/>
    </source>
</evidence>
<dbReference type="GeneID" id="27708569"/>
<evidence type="ECO:0000256" key="2">
    <source>
        <dbReference type="ARBA" id="ARBA00022827"/>
    </source>
</evidence>
<keyword evidence="3" id="KW-0560">Oxidoreductase</keyword>
<dbReference type="Gene3D" id="3.30.9.10">
    <property type="entry name" value="D-Amino Acid Oxidase, subunit A, domain 2"/>
    <property type="match status" value="1"/>
</dbReference>
<dbReference type="VEuPathDB" id="FungiDB:Z520_02823"/>
<keyword evidence="5" id="KW-1133">Transmembrane helix</keyword>
<dbReference type="OrthoDB" id="2690153at2759"/>
<dbReference type="PANTHER" id="PTHR43004">
    <property type="entry name" value="TRK SYSTEM POTASSIUM UPTAKE PROTEIN"/>
    <property type="match status" value="1"/>
</dbReference>
<dbReference type="RefSeq" id="XP_016635393.1">
    <property type="nucleotide sequence ID" value="XM_016773336.1"/>
</dbReference>
<evidence type="ECO:0000259" key="6">
    <source>
        <dbReference type="Pfam" id="PF01494"/>
    </source>
</evidence>
<dbReference type="PRINTS" id="PR00420">
    <property type="entry name" value="RNGMNOXGNASE"/>
</dbReference>
<dbReference type="STRING" id="1442371.A0A0D2HH75"/>
<keyword evidence="8" id="KW-1185">Reference proteome</keyword>
<evidence type="ECO:0000256" key="4">
    <source>
        <dbReference type="SAM" id="MobiDB-lite"/>
    </source>
</evidence>
<dbReference type="InterPro" id="IPR050641">
    <property type="entry name" value="RIFMO-like"/>
</dbReference>
<keyword evidence="5" id="KW-0472">Membrane</keyword>
<dbReference type="InterPro" id="IPR036188">
    <property type="entry name" value="FAD/NAD-bd_sf"/>
</dbReference>
<feature type="region of interest" description="Disordered" evidence="4">
    <location>
        <begin position="1"/>
        <end position="28"/>
    </location>
</feature>
<dbReference type="Proteomes" id="UP000053411">
    <property type="component" value="Unassembled WGS sequence"/>
</dbReference>
<dbReference type="SUPFAM" id="SSF51905">
    <property type="entry name" value="FAD/NAD(P)-binding domain"/>
    <property type="match status" value="1"/>
</dbReference>
<feature type="compositionally biased region" description="Basic and acidic residues" evidence="4">
    <location>
        <begin position="8"/>
        <end position="28"/>
    </location>
</feature>
<evidence type="ECO:0000256" key="5">
    <source>
        <dbReference type="SAM" id="Phobius"/>
    </source>
</evidence>
<keyword evidence="2" id="KW-0274">FAD</keyword>
<dbReference type="InterPro" id="IPR002938">
    <property type="entry name" value="FAD-bd"/>
</dbReference>
<dbReference type="AlphaFoldDB" id="A0A0D2HH75"/>
<evidence type="ECO:0000313" key="8">
    <source>
        <dbReference type="Proteomes" id="UP000053411"/>
    </source>
</evidence>
<dbReference type="Gene3D" id="3.50.50.60">
    <property type="entry name" value="FAD/NAD(P)-binding domain"/>
    <property type="match status" value="1"/>
</dbReference>